<keyword evidence="8" id="KW-1185">Reference proteome</keyword>
<dbReference type="InterPro" id="IPR050482">
    <property type="entry name" value="Sensor_HK_TwoCompSys"/>
</dbReference>
<dbReference type="Pfam" id="PF07730">
    <property type="entry name" value="HisKA_3"/>
    <property type="match status" value="1"/>
</dbReference>
<feature type="transmembrane region" description="Helical" evidence="5">
    <location>
        <begin position="156"/>
        <end position="175"/>
    </location>
</feature>
<gene>
    <name evidence="7" type="ORF">BIV57_04630</name>
</gene>
<dbReference type="Proteomes" id="UP000243342">
    <property type="component" value="Unassembled WGS sequence"/>
</dbReference>
<name>A0A1J7BYY0_9ACTN</name>
<dbReference type="Gene3D" id="1.20.5.1930">
    <property type="match status" value="1"/>
</dbReference>
<evidence type="ECO:0000256" key="2">
    <source>
        <dbReference type="ARBA" id="ARBA00022777"/>
    </source>
</evidence>
<feature type="transmembrane region" description="Helical" evidence="5">
    <location>
        <begin position="56"/>
        <end position="75"/>
    </location>
</feature>
<feature type="compositionally biased region" description="Low complexity" evidence="4">
    <location>
        <begin position="428"/>
        <end position="448"/>
    </location>
</feature>
<dbReference type="InterPro" id="IPR036890">
    <property type="entry name" value="HATPase_C_sf"/>
</dbReference>
<evidence type="ECO:0000256" key="4">
    <source>
        <dbReference type="SAM" id="MobiDB-lite"/>
    </source>
</evidence>
<feature type="domain" description="Signal transduction histidine kinase subgroup 3 dimerisation and phosphoacceptor" evidence="6">
    <location>
        <begin position="226"/>
        <end position="297"/>
    </location>
</feature>
<dbReference type="InterPro" id="IPR011712">
    <property type="entry name" value="Sig_transdc_His_kin_sub3_dim/P"/>
</dbReference>
<keyword evidence="2" id="KW-0418">Kinase</keyword>
<proteinExistence type="predicted"/>
<reference evidence="7 8" key="1">
    <citation type="submission" date="2016-10" db="EMBL/GenBank/DDBJ databases">
        <title>Genome sequence of Streptomyces gilvigriseus MUSC 26.</title>
        <authorList>
            <person name="Lee L.-H."/>
            <person name="Ser H.-L."/>
        </authorList>
    </citation>
    <scope>NUCLEOTIDE SEQUENCE [LARGE SCALE GENOMIC DNA]</scope>
    <source>
        <strain evidence="7 8">MUSC 26</strain>
    </source>
</reference>
<evidence type="ECO:0000259" key="6">
    <source>
        <dbReference type="Pfam" id="PF07730"/>
    </source>
</evidence>
<dbReference type="AlphaFoldDB" id="A0A1J7BYY0"/>
<evidence type="ECO:0000256" key="3">
    <source>
        <dbReference type="ARBA" id="ARBA00023012"/>
    </source>
</evidence>
<dbReference type="PANTHER" id="PTHR24421">
    <property type="entry name" value="NITRATE/NITRITE SENSOR PROTEIN NARX-RELATED"/>
    <property type="match status" value="1"/>
</dbReference>
<keyword evidence="1" id="KW-0808">Transferase</keyword>
<feature type="transmembrane region" description="Helical" evidence="5">
    <location>
        <begin position="95"/>
        <end position="116"/>
    </location>
</feature>
<feature type="region of interest" description="Disordered" evidence="4">
    <location>
        <begin position="426"/>
        <end position="448"/>
    </location>
</feature>
<keyword evidence="5" id="KW-1133">Transmembrane helix</keyword>
<dbReference type="GO" id="GO:0016020">
    <property type="term" value="C:membrane"/>
    <property type="evidence" value="ECO:0007669"/>
    <property type="project" value="InterPro"/>
</dbReference>
<sequence>MRERGRRMAGGWRRRSDTEQIHAYTRWSMYYTSPFMGVLMPLLAVRTLHGLGVADGWLWFLVVLGAAQAVPSMFITRRALDRVRTDAPQPAARGLWLLAGATAVLLIAGQGLVLHGVPSASADHSTTLGSAVGLLAITPASAWASLGMLGRSRRVALLSLAPGALGMGVLAAQGAGRALLLALPIAFVVVSAFMAALMHCGMWQLRVVWRLDRARDVEARLAVAEERLRFGRDLHDVLGRNLSVLSLKAQLAVRLAEQQGDPEAHAKAVAQMREVQELADGSLREAREVARGYRRPDLEAELAGMRSVLTAAGVDCRVQGASGSLPRGVQDALAWVVREGTTNVIRHSRARRCTVRLAHAGARVRLELENDGVAAREDGADGCGDGSGLRGLADRLEAMGGTVDGGPAPGGLFRLVATVPTTAPEVPSAQARSAQAAASTAAAAEVRA</sequence>
<comment type="caution">
    <text evidence="7">The sequence shown here is derived from an EMBL/GenBank/DDBJ whole genome shotgun (WGS) entry which is preliminary data.</text>
</comment>
<dbReference type="GO" id="GO:0000155">
    <property type="term" value="F:phosphorelay sensor kinase activity"/>
    <property type="evidence" value="ECO:0007669"/>
    <property type="project" value="InterPro"/>
</dbReference>
<protein>
    <recommendedName>
        <fullName evidence="6">Signal transduction histidine kinase subgroup 3 dimerisation and phosphoacceptor domain-containing protein</fullName>
    </recommendedName>
</protein>
<evidence type="ECO:0000313" key="8">
    <source>
        <dbReference type="Proteomes" id="UP000243342"/>
    </source>
</evidence>
<accession>A0A1J7BYY0</accession>
<dbReference type="CDD" id="cd16917">
    <property type="entry name" value="HATPase_UhpB-NarQ-NarX-like"/>
    <property type="match status" value="1"/>
</dbReference>
<evidence type="ECO:0000256" key="5">
    <source>
        <dbReference type="SAM" id="Phobius"/>
    </source>
</evidence>
<dbReference type="SUPFAM" id="SSF55874">
    <property type="entry name" value="ATPase domain of HSP90 chaperone/DNA topoisomerase II/histidine kinase"/>
    <property type="match status" value="1"/>
</dbReference>
<organism evidence="7 8">
    <name type="scientific">Mangrovactinospora gilvigrisea</name>
    <dbReference type="NCBI Taxonomy" id="1428644"/>
    <lineage>
        <taxon>Bacteria</taxon>
        <taxon>Bacillati</taxon>
        <taxon>Actinomycetota</taxon>
        <taxon>Actinomycetes</taxon>
        <taxon>Kitasatosporales</taxon>
        <taxon>Streptomycetaceae</taxon>
        <taxon>Mangrovactinospora</taxon>
    </lineage>
</organism>
<evidence type="ECO:0000256" key="1">
    <source>
        <dbReference type="ARBA" id="ARBA00022679"/>
    </source>
</evidence>
<dbReference type="PANTHER" id="PTHR24421:SF63">
    <property type="entry name" value="SENSOR HISTIDINE KINASE DESK"/>
    <property type="match status" value="1"/>
</dbReference>
<feature type="transmembrane region" description="Helical" evidence="5">
    <location>
        <begin position="181"/>
        <end position="205"/>
    </location>
</feature>
<evidence type="ECO:0000313" key="7">
    <source>
        <dbReference type="EMBL" id="OIV38689.1"/>
    </source>
</evidence>
<keyword evidence="3" id="KW-0902">Two-component regulatory system</keyword>
<feature type="transmembrane region" description="Helical" evidence="5">
    <location>
        <begin position="21"/>
        <end position="44"/>
    </location>
</feature>
<dbReference type="EMBL" id="MLCF01000016">
    <property type="protein sequence ID" value="OIV38689.1"/>
    <property type="molecule type" value="Genomic_DNA"/>
</dbReference>
<keyword evidence="5" id="KW-0812">Transmembrane</keyword>
<keyword evidence="5" id="KW-0472">Membrane</keyword>
<feature type="transmembrane region" description="Helical" evidence="5">
    <location>
        <begin position="128"/>
        <end position="149"/>
    </location>
</feature>
<dbReference type="STRING" id="1428644.BIV57_04630"/>
<dbReference type="GO" id="GO:0046983">
    <property type="term" value="F:protein dimerization activity"/>
    <property type="evidence" value="ECO:0007669"/>
    <property type="project" value="InterPro"/>
</dbReference>
<dbReference type="Gene3D" id="3.30.565.10">
    <property type="entry name" value="Histidine kinase-like ATPase, C-terminal domain"/>
    <property type="match status" value="1"/>
</dbReference>